<evidence type="ECO:0000313" key="3">
    <source>
        <dbReference type="RefSeq" id="XP_056695443.1"/>
    </source>
</evidence>
<protein>
    <recommendedName>
        <fullName evidence="1">Retrotransposon gag domain-containing protein</fullName>
    </recommendedName>
</protein>
<reference evidence="2" key="1">
    <citation type="journal article" date="2021" name="Nat. Commun.">
        <title>Genomic analyses provide insights into spinach domestication and the genetic basis of agronomic traits.</title>
        <authorList>
            <person name="Cai X."/>
            <person name="Sun X."/>
            <person name="Xu C."/>
            <person name="Sun H."/>
            <person name="Wang X."/>
            <person name="Ge C."/>
            <person name="Zhang Z."/>
            <person name="Wang Q."/>
            <person name="Fei Z."/>
            <person name="Jiao C."/>
            <person name="Wang Q."/>
        </authorList>
    </citation>
    <scope>NUCLEOTIDE SEQUENCE [LARGE SCALE GENOMIC DNA]</scope>
    <source>
        <strain evidence="2">cv. Varoflay</strain>
    </source>
</reference>
<dbReference type="PANTHER" id="PTHR33223">
    <property type="entry name" value="CCHC-TYPE DOMAIN-CONTAINING PROTEIN"/>
    <property type="match status" value="1"/>
</dbReference>
<evidence type="ECO:0000313" key="2">
    <source>
        <dbReference type="Proteomes" id="UP000813463"/>
    </source>
</evidence>
<keyword evidence="2" id="KW-1185">Reference proteome</keyword>
<dbReference type="InterPro" id="IPR005162">
    <property type="entry name" value="Retrotrans_gag_dom"/>
</dbReference>
<organism evidence="2 3">
    <name type="scientific">Spinacia oleracea</name>
    <name type="common">Spinach</name>
    <dbReference type="NCBI Taxonomy" id="3562"/>
    <lineage>
        <taxon>Eukaryota</taxon>
        <taxon>Viridiplantae</taxon>
        <taxon>Streptophyta</taxon>
        <taxon>Embryophyta</taxon>
        <taxon>Tracheophyta</taxon>
        <taxon>Spermatophyta</taxon>
        <taxon>Magnoliopsida</taxon>
        <taxon>eudicotyledons</taxon>
        <taxon>Gunneridae</taxon>
        <taxon>Pentapetalae</taxon>
        <taxon>Caryophyllales</taxon>
        <taxon>Chenopodiaceae</taxon>
        <taxon>Chenopodioideae</taxon>
        <taxon>Anserineae</taxon>
        <taxon>Spinacia</taxon>
    </lineage>
</organism>
<reference evidence="3" key="2">
    <citation type="submission" date="2025-08" db="UniProtKB">
        <authorList>
            <consortium name="RefSeq"/>
        </authorList>
    </citation>
    <scope>IDENTIFICATION</scope>
    <source>
        <tissue evidence="3">Leaf</tissue>
    </source>
</reference>
<feature type="domain" description="Retrotransposon gag" evidence="1">
    <location>
        <begin position="85"/>
        <end position="171"/>
    </location>
</feature>
<dbReference type="RefSeq" id="XP_056695443.1">
    <property type="nucleotide sequence ID" value="XM_056839465.1"/>
</dbReference>
<dbReference type="Pfam" id="PF03732">
    <property type="entry name" value="Retrotrans_gag"/>
    <property type="match status" value="1"/>
</dbReference>
<accession>A0ABM3RIK4</accession>
<gene>
    <name evidence="3" type="primary">LOC130469933</name>
</gene>
<dbReference type="GeneID" id="130469933"/>
<sequence length="211" mass="24155">MTMINKIPGVPTLIKESSLDSYADSPYADLNDIIDNPKRFNPPNMTIYDGTSNPRDHILTYKQRMMTILVPKDMREASICKGFGLTLVGPALKWLTSLPNGFITSFAHFDNMFNQQFASSRDLEKQTCDLYRVVLRPDEPLKDYTACFIMEKVKVPNYAIPTAIEAFKKGLYGETDLWRDLVKYPCKTFDDTQAKAMAHVRLEETLHCRKV</sequence>
<name>A0ABM3RIK4_SPIOL</name>
<evidence type="ECO:0000259" key="1">
    <source>
        <dbReference type="Pfam" id="PF03732"/>
    </source>
</evidence>
<dbReference type="Proteomes" id="UP000813463">
    <property type="component" value="Chromosome 3"/>
</dbReference>
<proteinExistence type="predicted"/>
<dbReference type="PANTHER" id="PTHR33223:SF9">
    <property type="entry name" value="RETROTRANSPOSON GAG DOMAIN-CONTAINING PROTEIN"/>
    <property type="match status" value="1"/>
</dbReference>